<evidence type="ECO:0000313" key="1">
    <source>
        <dbReference type="EMBL" id="GIT95122.1"/>
    </source>
</evidence>
<proteinExistence type="predicted"/>
<reference evidence="1 2" key="1">
    <citation type="submission" date="2021-05" db="EMBL/GenBank/DDBJ databases">
        <title>Bacteria Genome sequencing.</title>
        <authorList>
            <person name="Takabe Y."/>
            <person name="Nakajima Y."/>
            <person name="Suzuki S."/>
            <person name="Shiozaki T."/>
        </authorList>
    </citation>
    <scope>NUCLEOTIDE SEQUENCE [LARGE SCALE GENOMIC DNA]</scope>
    <source>
        <strain evidence="1 2">AI_62</strain>
    </source>
</reference>
<gene>
    <name evidence="1" type="ORF">JANAI62_17450</name>
</gene>
<comment type="caution">
    <text evidence="1">The sequence shown here is derived from an EMBL/GenBank/DDBJ whole genome shotgun (WGS) entry which is preliminary data.</text>
</comment>
<keyword evidence="2" id="KW-1185">Reference proteome</keyword>
<dbReference type="Pfam" id="PF14247">
    <property type="entry name" value="DUF4344"/>
    <property type="match status" value="2"/>
</dbReference>
<evidence type="ECO:0000313" key="2">
    <source>
        <dbReference type="Proteomes" id="UP000786693"/>
    </source>
</evidence>
<dbReference type="Proteomes" id="UP000786693">
    <property type="component" value="Unassembled WGS sequence"/>
</dbReference>
<dbReference type="InterPro" id="IPR025644">
    <property type="entry name" value="DUF4344"/>
</dbReference>
<protein>
    <recommendedName>
        <fullName evidence="3">Metallopeptidase</fullName>
    </recommendedName>
</protein>
<dbReference type="EMBL" id="BPFH01000003">
    <property type="protein sequence ID" value="GIT95122.1"/>
    <property type="molecule type" value="Genomic_DNA"/>
</dbReference>
<dbReference type="RefSeq" id="WP_220748638.1">
    <property type="nucleotide sequence ID" value="NZ_BPFH01000003.1"/>
</dbReference>
<organism evidence="1 2">
    <name type="scientific">Jannaschia pagri</name>
    <dbReference type="NCBI Taxonomy" id="2829797"/>
    <lineage>
        <taxon>Bacteria</taxon>
        <taxon>Pseudomonadati</taxon>
        <taxon>Pseudomonadota</taxon>
        <taxon>Alphaproteobacteria</taxon>
        <taxon>Rhodobacterales</taxon>
        <taxon>Roseobacteraceae</taxon>
        <taxon>Jannaschia</taxon>
    </lineage>
</organism>
<name>A0ABQ4NL21_9RHOB</name>
<accession>A0ABQ4NL21</accession>
<evidence type="ECO:0008006" key="3">
    <source>
        <dbReference type="Google" id="ProtNLM"/>
    </source>
</evidence>
<sequence>MIRLILLFVVLALPVRADFVLNNLRMTLYHELAHAVIDQHEVPLFGPEETAADTFALVLANRLHGEDEMTAMVQDMVAVYRADAARALFDPWAEYMPTPQRLAYAICLYYGQNPEVRRPLALAMGLRPDERRPCVERAASVTAAWGPVLDRIAPSEPTDSLRPARLGKALRLLGKDIARVNRTIALPRPIPVQTEACGEDNAFYYHFDERIVFCHEMVTTLRRRARDQ</sequence>